<dbReference type="EMBL" id="CP036276">
    <property type="protein sequence ID" value="QDU43434.1"/>
    <property type="molecule type" value="Genomic_DNA"/>
</dbReference>
<dbReference type="PANTHER" id="PTHR43133">
    <property type="entry name" value="RNA POLYMERASE ECF-TYPE SIGMA FACTO"/>
    <property type="match status" value="1"/>
</dbReference>
<reference evidence="7 8" key="1">
    <citation type="submission" date="2019-02" db="EMBL/GenBank/DDBJ databases">
        <title>Deep-cultivation of Planctomycetes and their phenomic and genomic characterization uncovers novel biology.</title>
        <authorList>
            <person name="Wiegand S."/>
            <person name="Jogler M."/>
            <person name="Boedeker C."/>
            <person name="Pinto D."/>
            <person name="Vollmers J."/>
            <person name="Rivas-Marin E."/>
            <person name="Kohn T."/>
            <person name="Peeters S.H."/>
            <person name="Heuer A."/>
            <person name="Rast P."/>
            <person name="Oberbeckmann S."/>
            <person name="Bunk B."/>
            <person name="Jeske O."/>
            <person name="Meyerdierks A."/>
            <person name="Storesund J.E."/>
            <person name="Kallscheuer N."/>
            <person name="Luecker S."/>
            <person name="Lage O.M."/>
            <person name="Pohl T."/>
            <person name="Merkel B.J."/>
            <person name="Hornburger P."/>
            <person name="Mueller R.-W."/>
            <person name="Bruemmer F."/>
            <person name="Labrenz M."/>
            <person name="Spormann A.M."/>
            <person name="Op den Camp H."/>
            <person name="Overmann J."/>
            <person name="Amann R."/>
            <person name="Jetten M.S.M."/>
            <person name="Mascher T."/>
            <person name="Medema M.H."/>
            <person name="Devos D.P."/>
            <person name="Kaster A.-K."/>
            <person name="Ovreas L."/>
            <person name="Rohde M."/>
            <person name="Galperin M.Y."/>
            <person name="Jogler C."/>
        </authorList>
    </citation>
    <scope>NUCLEOTIDE SEQUENCE [LARGE SCALE GENOMIC DNA]</scope>
    <source>
        <strain evidence="7 8">Mal52</strain>
    </source>
</reference>
<organism evidence="7 8">
    <name type="scientific">Symmachiella dynata</name>
    <dbReference type="NCBI Taxonomy" id="2527995"/>
    <lineage>
        <taxon>Bacteria</taxon>
        <taxon>Pseudomonadati</taxon>
        <taxon>Planctomycetota</taxon>
        <taxon>Planctomycetia</taxon>
        <taxon>Planctomycetales</taxon>
        <taxon>Planctomycetaceae</taxon>
        <taxon>Symmachiella</taxon>
    </lineage>
</organism>
<keyword evidence="8" id="KW-1185">Reference proteome</keyword>
<dbReference type="InterPro" id="IPR039425">
    <property type="entry name" value="RNA_pol_sigma-70-like"/>
</dbReference>
<dbReference type="InterPro" id="IPR014284">
    <property type="entry name" value="RNA_pol_sigma-70_dom"/>
</dbReference>
<keyword evidence="3" id="KW-0731">Sigma factor</keyword>
<dbReference type="PANTHER" id="PTHR43133:SF8">
    <property type="entry name" value="RNA POLYMERASE SIGMA FACTOR HI_1459-RELATED"/>
    <property type="match status" value="1"/>
</dbReference>
<dbReference type="KEGG" id="sdyn:Mal52_19080"/>
<dbReference type="InterPro" id="IPR007627">
    <property type="entry name" value="RNA_pol_sigma70_r2"/>
</dbReference>
<keyword evidence="4" id="KW-0238">DNA-binding</keyword>
<comment type="similarity">
    <text evidence="1">Belongs to the sigma-70 factor family. ECF subfamily.</text>
</comment>
<dbReference type="GO" id="GO:0003677">
    <property type="term" value="F:DNA binding"/>
    <property type="evidence" value="ECO:0007669"/>
    <property type="project" value="UniProtKB-KW"/>
</dbReference>
<dbReference type="Proteomes" id="UP000319383">
    <property type="component" value="Chromosome"/>
</dbReference>
<dbReference type="InterPro" id="IPR013325">
    <property type="entry name" value="RNA_pol_sigma_r2"/>
</dbReference>
<dbReference type="InterPro" id="IPR013324">
    <property type="entry name" value="RNA_pol_sigma_r3/r4-like"/>
</dbReference>
<dbReference type="AlphaFoldDB" id="A0A517ZLS8"/>
<evidence type="ECO:0000256" key="5">
    <source>
        <dbReference type="ARBA" id="ARBA00023163"/>
    </source>
</evidence>
<dbReference type="Gene3D" id="1.10.1740.10">
    <property type="match status" value="1"/>
</dbReference>
<feature type="domain" description="RNA polymerase sigma-70 region 2" evidence="6">
    <location>
        <begin position="28"/>
        <end position="95"/>
    </location>
</feature>
<evidence type="ECO:0000256" key="3">
    <source>
        <dbReference type="ARBA" id="ARBA00023082"/>
    </source>
</evidence>
<evidence type="ECO:0000259" key="6">
    <source>
        <dbReference type="Pfam" id="PF04542"/>
    </source>
</evidence>
<evidence type="ECO:0000256" key="2">
    <source>
        <dbReference type="ARBA" id="ARBA00023015"/>
    </source>
</evidence>
<evidence type="ECO:0000256" key="1">
    <source>
        <dbReference type="ARBA" id="ARBA00010641"/>
    </source>
</evidence>
<dbReference type="Gene3D" id="1.10.10.10">
    <property type="entry name" value="Winged helix-like DNA-binding domain superfamily/Winged helix DNA-binding domain"/>
    <property type="match status" value="1"/>
</dbReference>
<evidence type="ECO:0000313" key="8">
    <source>
        <dbReference type="Proteomes" id="UP000319383"/>
    </source>
</evidence>
<proteinExistence type="inferred from homology"/>
<keyword evidence="2" id="KW-0805">Transcription regulation</keyword>
<dbReference type="GO" id="GO:0016987">
    <property type="term" value="F:sigma factor activity"/>
    <property type="evidence" value="ECO:0007669"/>
    <property type="project" value="UniProtKB-KW"/>
</dbReference>
<dbReference type="InterPro" id="IPR036388">
    <property type="entry name" value="WH-like_DNA-bd_sf"/>
</dbReference>
<keyword evidence="5" id="KW-0804">Transcription</keyword>
<sequence length="205" mass="23139">MSDKVTSLSLLDRARADDPEAWREISKLYAPLVYHWCQRAGLQSHDASDTLQNVLTSVSRHINAFEKKKNSGSFRGWLWTITRNEIHLHFRKAKRVPKAIGGSNAAQWMAELPAVESAEFDEPKVPGKLSGLVSRCLDLVETEFQPTTWKAFQLTAIEGWTSEAAAQELGMKPNSVRKAKSRVMHRLRTKFEGLPCDTSFESAIR</sequence>
<dbReference type="NCBIfam" id="TIGR02937">
    <property type="entry name" value="sigma70-ECF"/>
    <property type="match status" value="1"/>
</dbReference>
<accession>A0A517ZLS8</accession>
<dbReference type="GO" id="GO:0006352">
    <property type="term" value="P:DNA-templated transcription initiation"/>
    <property type="evidence" value="ECO:0007669"/>
    <property type="project" value="InterPro"/>
</dbReference>
<dbReference type="RefSeq" id="WP_145375543.1">
    <property type="nucleotide sequence ID" value="NZ_CAXBED010000273.1"/>
</dbReference>
<gene>
    <name evidence="7" type="primary">sigE_1</name>
    <name evidence="7" type="ORF">Mal52_19080</name>
</gene>
<dbReference type="Pfam" id="PF04542">
    <property type="entry name" value="Sigma70_r2"/>
    <property type="match status" value="1"/>
</dbReference>
<name>A0A517ZLS8_9PLAN</name>
<dbReference type="SUPFAM" id="SSF88946">
    <property type="entry name" value="Sigma2 domain of RNA polymerase sigma factors"/>
    <property type="match status" value="1"/>
</dbReference>
<evidence type="ECO:0000313" key="7">
    <source>
        <dbReference type="EMBL" id="QDU43434.1"/>
    </source>
</evidence>
<evidence type="ECO:0000256" key="4">
    <source>
        <dbReference type="ARBA" id="ARBA00023125"/>
    </source>
</evidence>
<protein>
    <submittedName>
        <fullName evidence="7">ECF RNA polymerase sigma factor SigE</fullName>
    </submittedName>
</protein>
<dbReference type="SUPFAM" id="SSF88659">
    <property type="entry name" value="Sigma3 and sigma4 domains of RNA polymerase sigma factors"/>
    <property type="match status" value="1"/>
</dbReference>